<dbReference type="eggNOG" id="COG2205">
    <property type="taxonomic scope" value="Bacteria"/>
</dbReference>
<dbReference type="KEGG" id="dpi:BN4_12315"/>
<protein>
    <recommendedName>
        <fullName evidence="10">Sensory/regulatory protein RpfC</fullName>
        <ecNumber evidence="2">2.7.13.3</ecNumber>
    </recommendedName>
</protein>
<feature type="domain" description="Histidine kinase" evidence="12">
    <location>
        <begin position="1114"/>
        <end position="1337"/>
    </location>
</feature>
<dbReference type="PATRIC" id="fig|879567.3.peg.2465"/>
<keyword evidence="17" id="KW-1185">Reference proteome</keyword>
<dbReference type="SMART" id="SM00091">
    <property type="entry name" value="PAS"/>
    <property type="match status" value="6"/>
</dbReference>
<dbReference type="SUPFAM" id="SSF47384">
    <property type="entry name" value="Homodimeric domain of signal transducing histidine kinase"/>
    <property type="match status" value="1"/>
</dbReference>
<dbReference type="InterPro" id="IPR000014">
    <property type="entry name" value="PAS"/>
</dbReference>
<dbReference type="SMART" id="SM00448">
    <property type="entry name" value="REC"/>
    <property type="match status" value="2"/>
</dbReference>
<dbReference type="InterPro" id="IPR029016">
    <property type="entry name" value="GAF-like_dom_sf"/>
</dbReference>
<dbReference type="CDD" id="cd00130">
    <property type="entry name" value="PAS"/>
    <property type="match status" value="4"/>
</dbReference>
<dbReference type="InterPro" id="IPR013767">
    <property type="entry name" value="PAS_fold"/>
</dbReference>
<dbReference type="BioCyc" id="DPIE1322246:BN4_RS17255-MONOMER"/>
<feature type="modified residue" description="4-aspartylphosphate" evidence="11">
    <location>
        <position position="64"/>
    </location>
</feature>
<dbReference type="CDD" id="cd00082">
    <property type="entry name" value="HisKA"/>
    <property type="match status" value="1"/>
</dbReference>
<dbReference type="Pfam" id="PF00512">
    <property type="entry name" value="HisKA"/>
    <property type="match status" value="1"/>
</dbReference>
<feature type="domain" description="Response regulatory" evidence="13">
    <location>
        <begin position="1357"/>
        <end position="1477"/>
    </location>
</feature>
<evidence type="ECO:0000256" key="3">
    <source>
        <dbReference type="ARBA" id="ARBA00022553"/>
    </source>
</evidence>
<organism evidence="16 17">
    <name type="scientific">Pseudodesulfovibrio piezophilus (strain DSM 21447 / JCM 15486 / C1TLV30)</name>
    <name type="common">Desulfovibrio piezophilus</name>
    <dbReference type="NCBI Taxonomy" id="1322246"/>
    <lineage>
        <taxon>Bacteria</taxon>
        <taxon>Pseudomonadati</taxon>
        <taxon>Thermodesulfobacteriota</taxon>
        <taxon>Desulfovibrionia</taxon>
        <taxon>Desulfovibrionales</taxon>
        <taxon>Desulfovibrionaceae</taxon>
    </lineage>
</organism>
<dbReference type="SMART" id="SM00387">
    <property type="entry name" value="HATPase_c"/>
    <property type="match status" value="1"/>
</dbReference>
<dbReference type="Gene3D" id="3.40.50.2300">
    <property type="match status" value="2"/>
</dbReference>
<dbReference type="HOGENOM" id="CLU_004387_0_0_7"/>
<evidence type="ECO:0000256" key="7">
    <source>
        <dbReference type="ARBA" id="ARBA00022840"/>
    </source>
</evidence>
<dbReference type="Pfam" id="PF13426">
    <property type="entry name" value="PAS_9"/>
    <property type="match status" value="2"/>
</dbReference>
<dbReference type="Pfam" id="PF02518">
    <property type="entry name" value="HATPase_c"/>
    <property type="match status" value="1"/>
</dbReference>
<dbReference type="STRING" id="1322246.BN4_12315"/>
<evidence type="ECO:0000256" key="1">
    <source>
        <dbReference type="ARBA" id="ARBA00000085"/>
    </source>
</evidence>
<gene>
    <name evidence="16" type="ordered locus">BN4_12315</name>
</gene>
<feature type="domain" description="PAS" evidence="14">
    <location>
        <begin position="530"/>
        <end position="601"/>
    </location>
</feature>
<dbReference type="Gene3D" id="1.10.287.130">
    <property type="match status" value="1"/>
</dbReference>
<keyword evidence="7" id="KW-0067">ATP-binding</keyword>
<dbReference type="InterPro" id="IPR001610">
    <property type="entry name" value="PAC"/>
</dbReference>
<dbReference type="SUPFAM" id="SSF55874">
    <property type="entry name" value="ATPase domain of HSP90 chaperone/DNA topoisomerase II/histidine kinase"/>
    <property type="match status" value="1"/>
</dbReference>
<dbReference type="InterPro" id="IPR003018">
    <property type="entry name" value="GAF"/>
</dbReference>
<dbReference type="CDD" id="cd17546">
    <property type="entry name" value="REC_hyHK_CKI1_RcsC-like"/>
    <property type="match status" value="1"/>
</dbReference>
<dbReference type="GO" id="GO:0006355">
    <property type="term" value="P:regulation of DNA-templated transcription"/>
    <property type="evidence" value="ECO:0007669"/>
    <property type="project" value="InterPro"/>
</dbReference>
<dbReference type="SUPFAM" id="SSF55785">
    <property type="entry name" value="PYP-like sensor domain (PAS domain)"/>
    <property type="match status" value="6"/>
</dbReference>
<dbReference type="InterPro" id="IPR013656">
    <property type="entry name" value="PAS_4"/>
</dbReference>
<comment type="subunit">
    <text evidence="9">At low DSF concentrations, interacts with RpfF.</text>
</comment>
<dbReference type="Gene3D" id="3.30.450.40">
    <property type="match status" value="1"/>
</dbReference>
<evidence type="ECO:0000256" key="10">
    <source>
        <dbReference type="ARBA" id="ARBA00068150"/>
    </source>
</evidence>
<dbReference type="PRINTS" id="PR00344">
    <property type="entry name" value="BCTRLSENSOR"/>
</dbReference>
<feature type="modified residue" description="4-aspartylphosphate" evidence="11">
    <location>
        <position position="1406"/>
    </location>
</feature>
<dbReference type="SMART" id="SM00065">
    <property type="entry name" value="GAF"/>
    <property type="match status" value="1"/>
</dbReference>
<feature type="domain" description="PAS" evidence="14">
    <location>
        <begin position="658"/>
        <end position="729"/>
    </location>
</feature>
<dbReference type="InterPro" id="IPR005467">
    <property type="entry name" value="His_kinase_dom"/>
</dbReference>
<dbReference type="InterPro" id="IPR003661">
    <property type="entry name" value="HisK_dim/P_dom"/>
</dbReference>
<feature type="domain" description="Response regulatory" evidence="13">
    <location>
        <begin position="15"/>
        <end position="129"/>
    </location>
</feature>
<dbReference type="InterPro" id="IPR001789">
    <property type="entry name" value="Sig_transdc_resp-reg_receiver"/>
</dbReference>
<evidence type="ECO:0000256" key="6">
    <source>
        <dbReference type="ARBA" id="ARBA00022777"/>
    </source>
</evidence>
<dbReference type="NCBIfam" id="TIGR00229">
    <property type="entry name" value="sensory_box"/>
    <property type="match status" value="6"/>
</dbReference>
<dbReference type="PROSITE" id="PS50113">
    <property type="entry name" value="PAC"/>
    <property type="match status" value="3"/>
</dbReference>
<dbReference type="Pfam" id="PF08448">
    <property type="entry name" value="PAS_4"/>
    <property type="match status" value="3"/>
</dbReference>
<dbReference type="CDD" id="cd16922">
    <property type="entry name" value="HATPase_EvgS-ArcB-TorS-like"/>
    <property type="match status" value="1"/>
</dbReference>
<dbReference type="InterPro" id="IPR003594">
    <property type="entry name" value="HATPase_dom"/>
</dbReference>
<dbReference type="Gene3D" id="3.30.450.20">
    <property type="entry name" value="PAS domain"/>
    <property type="match status" value="6"/>
</dbReference>
<dbReference type="PANTHER" id="PTHR45339">
    <property type="entry name" value="HYBRID SIGNAL TRANSDUCTION HISTIDINE KINASE J"/>
    <property type="match status" value="1"/>
</dbReference>
<sequence>MGDKARGVYRVSSSQVLVIDDNPTFRALVQVHLAKKGYDVVEADSGPEGIELFMHNLPDVVLVDLRMPEMDGHEVLVDLAGRSAEIPLIVITGDSQIEDAIKALRNGAWDFVTKGEDFLSELDSALTKGLERSESVARERKRLDREIAERRKAEAALKGQLEFIQTVIDAVPNQIFYKGRDGVYLGCNKAFEDLVGLSAGEIIGKRVQDIAPPGERDMYVRKDEELYFGTKNQEFEQRTRFGGVVRDILVRKALFRDLEGQPNGIVGVLSDITRQKESQQELRASKERFRSLLESSPLPIIIADIEDGSCVYVNHRGAEYFGVDPTEAVGMSTMTFYPDHALWERLKAGVLQNGILSDEEVEVRRFDGTHLWTLASASSMELDGNRVMSISFSDLTERKDLEEAMEKFKFIANASHDMMTLSNREFLYEAANQAYLDQHGKSEEAILGHSMTDVWGEESFTKGIQPYFTQCLSGTAVKYEARFSFSGKSPRDYEVSMYPYFGSDGQVSHVATVSKDITEALEAKAEILESREHFRTIFESSLDPIVLFDSRLHVFGMNTSAIAKFGFNQQAVMGHDMRKFFVSTPDFVLFRKTVMPILESQGAWMGDWTFANSAKMAIPTETTISAIPPRADGEERGYVAIVRDISPRIRAENERRETEERYRAVFESSGAATILVDEEGIVTKANQRFLDLFEAPASDIEGRIHWNEFVADEDKKFMEQRKETLVRAPGHISRYEFRFMSLSGELRHVFLEASVLPGTDQSIVSITDITDRKRDENRLREALDEMEAIQQNTIVGIGLFLDDKIVRINKRGAEIFGYEPKDILGRSPSAFFLSERSYMSFRRRCVYNLIVHGAFQSERSFRRVDATWIWVHLYAQPVDRTDLRKGVIWTILDISERRHNEIVANMLYQISNAVSSTSDLHEFYERIHAILSRTINATNFFIALLDKDQQMLEFSYFEDEKDDLKGHVLDLRQHGKKSLSAEVIRTGMPHLVTTGKVQAKSVYIPDNSAAYGLVIRNRQDILDANGVENKDMIGTCSRVWLGVPLKIKGEVVGVMAVQSYDDPDQFSSKDAAMIISVSEQIALAIERKGNERDLLKAKELAEAASQSKSEFLANMSHEVRTPLNGVLGMLQLAQTTDLTEEQRDYVDTALSSGRSLLSIINDILDFSKIEAGKLEVVTEPFSFSQLVQDVLMTFRGQARNKGIDLVLDLPDEIPEPLVGGKGRLRQILFNLVGNGVKFTTDGHVGIFAQILRQKRDAGTLLLLICVEDTGIGIPDDKIEDIFEPFTQVDGSYVRQHQGTGLGLGIVKRLVDLLNGTLTIDTEEGRGTALYLTMEFGIESMSLAESLGNFPDRSSGKRFLVVEDNRVNRILAARMLAKLGHDSDVACDGWEALEKLKNEDFDAVFMDIQMPGMDGVATTSRIRAAKPGSGINPEIPIVAMTAHAMLGDREVFIDSGMDEYIAKPVELDEISSTIARLFTRKGKSIQ</sequence>
<dbReference type="PROSITE" id="PS50112">
    <property type="entry name" value="PAS"/>
    <property type="match status" value="5"/>
</dbReference>
<dbReference type="Pfam" id="PF00072">
    <property type="entry name" value="Response_reg"/>
    <property type="match status" value="2"/>
</dbReference>
<keyword evidence="4 16" id="KW-0808">Transferase</keyword>
<evidence type="ECO:0000259" key="14">
    <source>
        <dbReference type="PROSITE" id="PS50112"/>
    </source>
</evidence>
<dbReference type="InterPro" id="IPR036890">
    <property type="entry name" value="HATPase_C_sf"/>
</dbReference>
<reference evidence="17" key="2">
    <citation type="journal article" date="2013" name="Stand. Genomic Sci.">
        <title>Complete genome sequence of Desulfocapsa sulfexigens, a marine deltaproteobacterium specialized in disproportionating inorganic sulfur compounds.</title>
        <authorList>
            <person name="Finster K.W."/>
            <person name="Kjeldsen K.U."/>
            <person name="Kube M."/>
            <person name="Reinhardt R."/>
            <person name="Mussmann M."/>
            <person name="Amann R."/>
            <person name="Schreiber L."/>
        </authorList>
    </citation>
    <scope>NUCLEOTIDE SEQUENCE [LARGE SCALE GENOMIC DNA]</scope>
    <source>
        <strain evidence="17">DSM 10523 / SB164P1</strain>
    </source>
</reference>
<dbReference type="PANTHER" id="PTHR45339:SF5">
    <property type="entry name" value="HISTIDINE KINASE"/>
    <property type="match status" value="1"/>
</dbReference>
<dbReference type="SMART" id="SM00086">
    <property type="entry name" value="PAC"/>
    <property type="match status" value="6"/>
</dbReference>
<feature type="domain" description="PAC" evidence="15">
    <location>
        <begin position="231"/>
        <end position="284"/>
    </location>
</feature>
<feature type="domain" description="PAS" evidence="14">
    <location>
        <begin position="802"/>
        <end position="853"/>
    </location>
</feature>
<evidence type="ECO:0000259" key="13">
    <source>
        <dbReference type="PROSITE" id="PS50110"/>
    </source>
</evidence>
<dbReference type="InterPro" id="IPR011006">
    <property type="entry name" value="CheY-like_superfamily"/>
</dbReference>
<evidence type="ECO:0000313" key="17">
    <source>
        <dbReference type="Proteomes" id="UP000011724"/>
    </source>
</evidence>
<evidence type="ECO:0000256" key="8">
    <source>
        <dbReference type="ARBA" id="ARBA00023012"/>
    </source>
</evidence>
<dbReference type="PROSITE" id="PS50110">
    <property type="entry name" value="RESPONSE_REGULATORY"/>
    <property type="match status" value="2"/>
</dbReference>
<evidence type="ECO:0000256" key="4">
    <source>
        <dbReference type="ARBA" id="ARBA00022679"/>
    </source>
</evidence>
<accession>M1WMG2</accession>
<name>M1WMG2_PSEP2</name>
<evidence type="ECO:0000259" key="12">
    <source>
        <dbReference type="PROSITE" id="PS50109"/>
    </source>
</evidence>
<dbReference type="SMART" id="SM00388">
    <property type="entry name" value="HisKA"/>
    <property type="match status" value="1"/>
</dbReference>
<dbReference type="PROSITE" id="PS50109">
    <property type="entry name" value="HIS_KIN"/>
    <property type="match status" value="1"/>
</dbReference>
<dbReference type="InterPro" id="IPR000700">
    <property type="entry name" value="PAS-assoc_C"/>
</dbReference>
<evidence type="ECO:0000259" key="15">
    <source>
        <dbReference type="PROSITE" id="PS50113"/>
    </source>
</evidence>
<dbReference type="SUPFAM" id="SSF55781">
    <property type="entry name" value="GAF domain-like"/>
    <property type="match status" value="1"/>
</dbReference>
<feature type="domain" description="PAS" evidence="14">
    <location>
        <begin position="285"/>
        <end position="339"/>
    </location>
</feature>
<dbReference type="Proteomes" id="UP000011724">
    <property type="component" value="Chromosome"/>
</dbReference>
<evidence type="ECO:0000256" key="11">
    <source>
        <dbReference type="PROSITE-ProRule" id="PRU00169"/>
    </source>
</evidence>
<feature type="domain" description="PAS" evidence="14">
    <location>
        <begin position="160"/>
        <end position="217"/>
    </location>
</feature>
<dbReference type="FunFam" id="3.30.565.10:FF:000010">
    <property type="entry name" value="Sensor histidine kinase RcsC"/>
    <property type="match status" value="1"/>
</dbReference>
<dbReference type="GO" id="GO:0000155">
    <property type="term" value="F:phosphorelay sensor kinase activity"/>
    <property type="evidence" value="ECO:0007669"/>
    <property type="project" value="InterPro"/>
</dbReference>
<feature type="domain" description="PAC" evidence="15">
    <location>
        <begin position="477"/>
        <end position="529"/>
    </location>
</feature>
<evidence type="ECO:0000256" key="2">
    <source>
        <dbReference type="ARBA" id="ARBA00012438"/>
    </source>
</evidence>
<feature type="domain" description="PAC" evidence="15">
    <location>
        <begin position="357"/>
        <end position="407"/>
    </location>
</feature>
<dbReference type="OrthoDB" id="9786165at2"/>
<keyword evidence="8" id="KW-0902">Two-component regulatory system</keyword>
<dbReference type="Pfam" id="PF00989">
    <property type="entry name" value="PAS"/>
    <property type="match status" value="1"/>
</dbReference>
<dbReference type="InterPro" id="IPR036097">
    <property type="entry name" value="HisK_dim/P_sf"/>
</dbReference>
<dbReference type="Pfam" id="PF13185">
    <property type="entry name" value="GAF_2"/>
    <property type="match status" value="1"/>
</dbReference>
<dbReference type="EC" id="2.7.13.3" evidence="2"/>
<dbReference type="FunFam" id="1.10.287.130:FF:000002">
    <property type="entry name" value="Two-component osmosensing histidine kinase"/>
    <property type="match status" value="1"/>
</dbReference>
<dbReference type="Gene3D" id="3.30.565.10">
    <property type="entry name" value="Histidine kinase-like ATPase, C-terminal domain"/>
    <property type="match status" value="1"/>
</dbReference>
<dbReference type="GO" id="GO:0005524">
    <property type="term" value="F:ATP binding"/>
    <property type="evidence" value="ECO:0007669"/>
    <property type="project" value="UniProtKB-KW"/>
</dbReference>
<dbReference type="SUPFAM" id="SSF52172">
    <property type="entry name" value="CheY-like"/>
    <property type="match status" value="2"/>
</dbReference>
<evidence type="ECO:0000313" key="16">
    <source>
        <dbReference type="EMBL" id="CCH49550.1"/>
    </source>
</evidence>
<proteinExistence type="predicted"/>
<reference evidence="16 17" key="1">
    <citation type="journal article" date="2013" name="PLoS ONE">
        <title>The first genomic and proteomic characterization of a deep-sea sulfate reducer: insights into the piezophilic lifestyle of Desulfovibrio piezophilus.</title>
        <authorList>
            <person name="Pradel N."/>
            <person name="Ji B."/>
            <person name="Gimenez G."/>
            <person name="Talla E."/>
            <person name="Lenoble P."/>
            <person name="Garel M."/>
            <person name="Tamburini C."/>
            <person name="Fourquet P."/>
            <person name="Lebrun R."/>
            <person name="Bertin P."/>
            <person name="Denis Y."/>
            <person name="Pophillat M."/>
            <person name="Barbe V."/>
            <person name="Ollivier B."/>
            <person name="Dolla A."/>
        </authorList>
    </citation>
    <scope>NUCLEOTIDE SEQUENCE [LARGE SCALE GENOMIC DNA]</scope>
    <source>
        <strain evidence="17">DSM 10523 / SB164P1</strain>
    </source>
</reference>
<keyword evidence="5" id="KW-0547">Nucleotide-binding</keyword>
<dbReference type="eggNOG" id="COG5002">
    <property type="taxonomic scope" value="Bacteria"/>
</dbReference>
<dbReference type="InterPro" id="IPR004358">
    <property type="entry name" value="Sig_transdc_His_kin-like_C"/>
</dbReference>
<keyword evidence="6 16" id="KW-0418">Kinase</keyword>
<comment type="catalytic activity">
    <reaction evidence="1">
        <text>ATP + protein L-histidine = ADP + protein N-phospho-L-histidine.</text>
        <dbReference type="EC" id="2.7.13.3"/>
    </reaction>
</comment>
<evidence type="ECO:0000256" key="9">
    <source>
        <dbReference type="ARBA" id="ARBA00064003"/>
    </source>
</evidence>
<dbReference type="EMBL" id="FO203427">
    <property type="protein sequence ID" value="CCH49550.1"/>
    <property type="molecule type" value="Genomic_DNA"/>
</dbReference>
<evidence type="ECO:0000256" key="5">
    <source>
        <dbReference type="ARBA" id="ARBA00022741"/>
    </source>
</evidence>
<keyword evidence="3 11" id="KW-0597">Phosphoprotein</keyword>
<dbReference type="InterPro" id="IPR035965">
    <property type="entry name" value="PAS-like_dom_sf"/>
</dbReference>